<dbReference type="AlphaFoldDB" id="A0A165RGQ4"/>
<organism evidence="1 2">
    <name type="scientific">Daedalea quercina L-15889</name>
    <dbReference type="NCBI Taxonomy" id="1314783"/>
    <lineage>
        <taxon>Eukaryota</taxon>
        <taxon>Fungi</taxon>
        <taxon>Dikarya</taxon>
        <taxon>Basidiomycota</taxon>
        <taxon>Agaricomycotina</taxon>
        <taxon>Agaricomycetes</taxon>
        <taxon>Polyporales</taxon>
        <taxon>Fomitopsis</taxon>
    </lineage>
</organism>
<gene>
    <name evidence="1" type="ORF">DAEQUDRAFT_724852</name>
</gene>
<keyword evidence="2" id="KW-1185">Reference proteome</keyword>
<reference evidence="1 2" key="1">
    <citation type="journal article" date="2016" name="Mol. Biol. Evol.">
        <title>Comparative Genomics of Early-Diverging Mushroom-Forming Fungi Provides Insights into the Origins of Lignocellulose Decay Capabilities.</title>
        <authorList>
            <person name="Nagy L.G."/>
            <person name="Riley R."/>
            <person name="Tritt A."/>
            <person name="Adam C."/>
            <person name="Daum C."/>
            <person name="Floudas D."/>
            <person name="Sun H."/>
            <person name="Yadav J.S."/>
            <person name="Pangilinan J."/>
            <person name="Larsson K.H."/>
            <person name="Matsuura K."/>
            <person name="Barry K."/>
            <person name="Labutti K."/>
            <person name="Kuo R."/>
            <person name="Ohm R.A."/>
            <person name="Bhattacharya S.S."/>
            <person name="Shirouzu T."/>
            <person name="Yoshinaga Y."/>
            <person name="Martin F.M."/>
            <person name="Grigoriev I.V."/>
            <person name="Hibbett D.S."/>
        </authorList>
    </citation>
    <scope>NUCLEOTIDE SEQUENCE [LARGE SCALE GENOMIC DNA]</scope>
    <source>
        <strain evidence="1 2">L-15889</strain>
    </source>
</reference>
<dbReference type="EMBL" id="KV429049">
    <property type="protein sequence ID" value="KZT70727.1"/>
    <property type="molecule type" value="Genomic_DNA"/>
</dbReference>
<proteinExistence type="predicted"/>
<protein>
    <submittedName>
        <fullName evidence="1">Uncharacterized protein</fullName>
    </submittedName>
</protein>
<evidence type="ECO:0000313" key="2">
    <source>
        <dbReference type="Proteomes" id="UP000076727"/>
    </source>
</evidence>
<dbReference type="Proteomes" id="UP000076727">
    <property type="component" value="Unassembled WGS sequence"/>
</dbReference>
<sequence length="79" mass="8776">MREIAFVRKHCTQARVDGPGYSALERSGSSSFLIRVFFHVLSNHRLNTLRLGKTSSPLRLHSSVDTHLSRGLAVQVDAS</sequence>
<accession>A0A165RGQ4</accession>
<evidence type="ECO:0000313" key="1">
    <source>
        <dbReference type="EMBL" id="KZT70727.1"/>
    </source>
</evidence>
<name>A0A165RGQ4_9APHY</name>